<dbReference type="PANTHER" id="PTHR42985:SF40">
    <property type="entry name" value="LD47995P-RELATED"/>
    <property type="match status" value="1"/>
</dbReference>
<comment type="similarity">
    <text evidence="2 11">Belongs to the sodium:solute symporter (SSF) (TC 2.A.21) family.</text>
</comment>
<sequence>MSIKYFVAADYCVLVIVLLISSLIGVFFAWKDRKSVNNKDFLVGNRQLQVFPVTMSMMASFLSAISMLGLPAESFVHGSQYYMTVIGCAIAIVLAAEVFLPVFYDMEMISVNQYLEKRYGSPFLRKTASVIVVIQMCFYLGVVLYGPSLALGSVTGLPVWLSIVVNGVVCTFYTSIGGIKAVVWTDVVQMVLMIIGFLVVSIKGSQTAGGIGEVYRIAQEQGILEFFDFRFDFQKTFTFWSVVVGSTVIWTMAFCANQTMIQRYCSIGSMRSARRALYINLVGISGSLVAACFCGLVLFAVYHKCDPVKASFIVKYDQLMPYFVTDALHHVPGISGLFVAAVYSGSLSTMSSGYNALAAVTWEDFFKDRMDISPIAVMWVTKGIAAFFGLLTIGLAFLAGSLSSIMSAAFVTTGSFGGALGALFFLGLLFPWCGSKTALLSMLTGIGVAAWIAAGSLLYPATPVQPRTTLAGCTSNITVRTLPPRVFYTGGIMELYHISYLWVPVLSFAIPVLLAVSTTLLIGIKNAAPVDPSLIARPLRRIYKKFSGGVLPSSAAMECKKGDHSNLHDTGHVNLAMARDDGKETLAAQSTTM</sequence>
<organism evidence="13">
    <name type="scientific">Ornithodoros turicata</name>
    <dbReference type="NCBI Taxonomy" id="34597"/>
    <lineage>
        <taxon>Eukaryota</taxon>
        <taxon>Metazoa</taxon>
        <taxon>Ecdysozoa</taxon>
        <taxon>Arthropoda</taxon>
        <taxon>Chelicerata</taxon>
        <taxon>Arachnida</taxon>
        <taxon>Acari</taxon>
        <taxon>Parasitiformes</taxon>
        <taxon>Ixodida</taxon>
        <taxon>Ixodoidea</taxon>
        <taxon>Argasidae</taxon>
        <taxon>Ornithodorinae</taxon>
        <taxon>Ornithodoros</taxon>
    </lineage>
</organism>
<keyword evidence="10" id="KW-0739">Sodium transport</keyword>
<keyword evidence="9 12" id="KW-0472">Membrane</keyword>
<keyword evidence="5 12" id="KW-0812">Transmembrane</keyword>
<feature type="transmembrane region" description="Helical" evidence="12">
    <location>
        <begin position="405"/>
        <end position="430"/>
    </location>
</feature>
<feature type="transmembrane region" description="Helical" evidence="12">
    <location>
        <begin position="81"/>
        <end position="103"/>
    </location>
</feature>
<dbReference type="PANTHER" id="PTHR42985">
    <property type="entry name" value="SODIUM-COUPLED MONOCARBOXYLATE TRANSPORTER"/>
    <property type="match status" value="1"/>
</dbReference>
<keyword evidence="3" id="KW-0813">Transport</keyword>
<feature type="transmembrane region" description="Helical" evidence="12">
    <location>
        <begin position="277"/>
        <end position="302"/>
    </location>
</feature>
<evidence type="ECO:0000313" key="13">
    <source>
        <dbReference type="EMBL" id="MBY10822.1"/>
    </source>
</evidence>
<evidence type="ECO:0000256" key="8">
    <source>
        <dbReference type="ARBA" id="ARBA00023065"/>
    </source>
</evidence>
<feature type="transmembrane region" description="Helical" evidence="12">
    <location>
        <begin position="50"/>
        <end position="69"/>
    </location>
</feature>
<dbReference type="InterPro" id="IPR051163">
    <property type="entry name" value="Sodium:Solute_Symporter_SSF"/>
</dbReference>
<feature type="transmembrane region" description="Helical" evidence="12">
    <location>
        <begin position="123"/>
        <end position="145"/>
    </location>
</feature>
<protein>
    <submittedName>
        <fullName evidence="13">Putative sodium/solute symporter</fullName>
    </submittedName>
</protein>
<evidence type="ECO:0000256" key="6">
    <source>
        <dbReference type="ARBA" id="ARBA00022989"/>
    </source>
</evidence>
<keyword evidence="4" id="KW-1003">Cell membrane</keyword>
<reference evidence="13" key="1">
    <citation type="submission" date="2018-03" db="EMBL/GenBank/DDBJ databases">
        <title>The relapsing fever spirochete Borrelia turicatae persists in the highly oxidative environment of its soft-bodied tick vector.</title>
        <authorList>
            <person name="Bourret T.J."/>
            <person name="Boyle W.K."/>
            <person name="Valenzuela J.G."/>
            <person name="Oliveira F."/>
            <person name="Lopez J.E."/>
        </authorList>
    </citation>
    <scope>NUCLEOTIDE SEQUENCE</scope>
    <source>
        <strain evidence="13">Kansas strain/isolate</strain>
        <tissue evidence="13">Salivary glands</tissue>
    </source>
</reference>
<dbReference type="Pfam" id="PF00474">
    <property type="entry name" value="SSF"/>
    <property type="match status" value="1"/>
</dbReference>
<feature type="transmembrane region" description="Helical" evidence="12">
    <location>
        <begin position="501"/>
        <end position="524"/>
    </location>
</feature>
<feature type="transmembrane region" description="Helical" evidence="12">
    <location>
        <begin position="237"/>
        <end position="256"/>
    </location>
</feature>
<proteinExistence type="inferred from homology"/>
<feature type="transmembrane region" description="Helical" evidence="12">
    <location>
        <begin position="376"/>
        <end position="399"/>
    </location>
</feature>
<dbReference type="Gene3D" id="1.20.1730.10">
    <property type="entry name" value="Sodium/glucose cotransporter"/>
    <property type="match status" value="1"/>
</dbReference>
<evidence type="ECO:0000256" key="3">
    <source>
        <dbReference type="ARBA" id="ARBA00022448"/>
    </source>
</evidence>
<dbReference type="GO" id="GO:0015293">
    <property type="term" value="F:symporter activity"/>
    <property type="evidence" value="ECO:0007669"/>
    <property type="project" value="TreeGrafter"/>
</dbReference>
<evidence type="ECO:0000256" key="12">
    <source>
        <dbReference type="SAM" id="Phobius"/>
    </source>
</evidence>
<accession>A0A2R5LMS9</accession>
<dbReference type="InterPro" id="IPR038377">
    <property type="entry name" value="Na/Glc_symporter_sf"/>
</dbReference>
<evidence type="ECO:0000256" key="10">
    <source>
        <dbReference type="ARBA" id="ARBA00023201"/>
    </source>
</evidence>
<comment type="subcellular location">
    <subcellularLocation>
        <location evidence="1">Cell membrane</location>
        <topology evidence="1">Multi-pass membrane protein</topology>
    </subcellularLocation>
</comment>
<evidence type="ECO:0000256" key="5">
    <source>
        <dbReference type="ARBA" id="ARBA00022692"/>
    </source>
</evidence>
<feature type="transmembrane region" description="Helical" evidence="12">
    <location>
        <begin position="183"/>
        <end position="202"/>
    </location>
</feature>
<keyword evidence="8" id="KW-0406">Ion transport</keyword>
<evidence type="ECO:0000256" key="7">
    <source>
        <dbReference type="ARBA" id="ARBA00023053"/>
    </source>
</evidence>
<dbReference type="EMBL" id="GGLE01006696">
    <property type="protein sequence ID" value="MBY10822.1"/>
    <property type="molecule type" value="Transcribed_RNA"/>
</dbReference>
<evidence type="ECO:0000256" key="4">
    <source>
        <dbReference type="ARBA" id="ARBA00022475"/>
    </source>
</evidence>
<dbReference type="GO" id="GO:0006814">
    <property type="term" value="P:sodium ion transport"/>
    <property type="evidence" value="ECO:0007669"/>
    <property type="project" value="UniProtKB-KW"/>
</dbReference>
<feature type="transmembrane region" description="Helical" evidence="12">
    <location>
        <begin position="157"/>
        <end position="176"/>
    </location>
</feature>
<dbReference type="CDD" id="cd11492">
    <property type="entry name" value="SLC5sbd_NIS-SMVT"/>
    <property type="match status" value="1"/>
</dbReference>
<keyword evidence="6 12" id="KW-1133">Transmembrane helix</keyword>
<evidence type="ECO:0000256" key="1">
    <source>
        <dbReference type="ARBA" id="ARBA00004651"/>
    </source>
</evidence>
<dbReference type="InterPro" id="IPR001734">
    <property type="entry name" value="Na/solute_symporter"/>
</dbReference>
<feature type="transmembrane region" description="Helical" evidence="12">
    <location>
        <begin position="6"/>
        <end position="30"/>
    </location>
</feature>
<evidence type="ECO:0000256" key="11">
    <source>
        <dbReference type="RuleBase" id="RU362091"/>
    </source>
</evidence>
<dbReference type="NCBIfam" id="TIGR00813">
    <property type="entry name" value="sss"/>
    <property type="match status" value="1"/>
</dbReference>
<dbReference type="PROSITE" id="PS50283">
    <property type="entry name" value="NA_SOLUT_SYMP_3"/>
    <property type="match status" value="1"/>
</dbReference>
<dbReference type="GO" id="GO:0005886">
    <property type="term" value="C:plasma membrane"/>
    <property type="evidence" value="ECO:0007669"/>
    <property type="project" value="UniProtKB-SubCell"/>
</dbReference>
<keyword evidence="7" id="KW-0915">Sodium</keyword>
<evidence type="ECO:0000256" key="2">
    <source>
        <dbReference type="ARBA" id="ARBA00006434"/>
    </source>
</evidence>
<feature type="transmembrane region" description="Helical" evidence="12">
    <location>
        <begin position="437"/>
        <end position="459"/>
    </location>
</feature>
<dbReference type="AlphaFoldDB" id="A0A2R5LMS9"/>
<evidence type="ECO:0000256" key="9">
    <source>
        <dbReference type="ARBA" id="ARBA00023136"/>
    </source>
</evidence>
<name>A0A2R5LMS9_9ACAR</name>